<dbReference type="EMBL" id="QUSK01000037">
    <property type="protein sequence ID" value="RGD72872.1"/>
    <property type="molecule type" value="Genomic_DNA"/>
</dbReference>
<keyword evidence="1" id="KW-0472">Membrane</keyword>
<gene>
    <name evidence="3" type="ORF">DXC78_11985</name>
    <name evidence="2" type="ORF">HF861_10980</name>
</gene>
<keyword evidence="1" id="KW-1133">Transmembrane helix</keyword>
<evidence type="ECO:0000313" key="5">
    <source>
        <dbReference type="Proteomes" id="UP000540014"/>
    </source>
</evidence>
<feature type="transmembrane region" description="Helical" evidence="1">
    <location>
        <begin position="78"/>
        <end position="100"/>
    </location>
</feature>
<dbReference type="Proteomes" id="UP000260721">
    <property type="component" value="Unassembled WGS sequence"/>
</dbReference>
<evidence type="ECO:0000313" key="3">
    <source>
        <dbReference type="EMBL" id="RGD72872.1"/>
    </source>
</evidence>
<proteinExistence type="predicted"/>
<reference evidence="2 5" key="2">
    <citation type="submission" date="2020-04" db="EMBL/GenBank/DDBJ databases">
        <authorList>
            <person name="Hitch T.C.A."/>
            <person name="Wylensek D."/>
            <person name="Clavel T."/>
        </authorList>
    </citation>
    <scope>NUCLEOTIDE SEQUENCE [LARGE SCALE GENOMIC DNA]</scope>
    <source>
        <strain evidence="2 5">BSM-383-APC-22F</strain>
    </source>
</reference>
<dbReference type="EMBL" id="JABAFR010000036">
    <property type="protein sequence ID" value="NME45386.1"/>
    <property type="molecule type" value="Genomic_DNA"/>
</dbReference>
<protein>
    <submittedName>
        <fullName evidence="3">Uncharacterized protein</fullName>
    </submittedName>
</protein>
<comment type="caution">
    <text evidence="3">The sequence shown here is derived from an EMBL/GenBank/DDBJ whole genome shotgun (WGS) entry which is preliminary data.</text>
</comment>
<keyword evidence="1" id="KW-0812">Transmembrane</keyword>
<name>A0A3E3DUE9_9FIRM</name>
<dbReference type="Proteomes" id="UP000540014">
    <property type="component" value="Unassembled WGS sequence"/>
</dbReference>
<feature type="transmembrane region" description="Helical" evidence="1">
    <location>
        <begin position="157"/>
        <end position="180"/>
    </location>
</feature>
<reference evidence="3 4" key="1">
    <citation type="submission" date="2018-08" db="EMBL/GenBank/DDBJ databases">
        <title>A genome reference for cultivated species of the human gut microbiota.</title>
        <authorList>
            <person name="Zou Y."/>
            <person name="Xue W."/>
            <person name="Luo G."/>
        </authorList>
    </citation>
    <scope>NUCLEOTIDE SEQUENCE [LARGE SCALE GENOMIC DNA]</scope>
    <source>
        <strain evidence="3 4">TF08-11</strain>
    </source>
</reference>
<feature type="transmembrane region" description="Helical" evidence="1">
    <location>
        <begin position="192"/>
        <end position="209"/>
    </location>
</feature>
<evidence type="ECO:0000256" key="1">
    <source>
        <dbReference type="SAM" id="Phobius"/>
    </source>
</evidence>
<accession>A0A3E3DUE9</accession>
<dbReference type="AlphaFoldDB" id="A0A3E3DUE9"/>
<evidence type="ECO:0000313" key="4">
    <source>
        <dbReference type="Proteomes" id="UP000260721"/>
    </source>
</evidence>
<organism evidence="3 4">
    <name type="scientific">Faecalicoccus pleomorphus</name>
    <dbReference type="NCBI Taxonomy" id="1323"/>
    <lineage>
        <taxon>Bacteria</taxon>
        <taxon>Bacillati</taxon>
        <taxon>Bacillota</taxon>
        <taxon>Erysipelotrichia</taxon>
        <taxon>Erysipelotrichales</taxon>
        <taxon>Erysipelotrichaceae</taxon>
        <taxon>Faecalicoccus</taxon>
    </lineage>
</organism>
<evidence type="ECO:0000313" key="2">
    <source>
        <dbReference type="EMBL" id="NME45386.1"/>
    </source>
</evidence>
<feature type="transmembrane region" description="Helical" evidence="1">
    <location>
        <begin position="48"/>
        <end position="66"/>
    </location>
</feature>
<feature type="transmembrane region" description="Helical" evidence="1">
    <location>
        <begin position="112"/>
        <end position="136"/>
    </location>
</feature>
<dbReference type="RefSeq" id="WP_117447234.1">
    <property type="nucleotide sequence ID" value="NZ_CALZNX010000036.1"/>
</dbReference>
<sequence>MLKMIPCPVHILLAVIVTLFFLRVCKIPRSVTKEAIEKNFKFFDKTERLILCAVLIAVLSSCSLVVTGKIENIDNEWLNNLLVSAGGFALLIDYILQFVAKRLFPEESKTALILAYIFLIIMCIFRNYQAFYMLYGMALIKEFFPCEEPFKDLKKRILNIAINVIKMKTSIIFIIYVFGITTYFQPNDVSSIFIYLVCLCTIFIYVIDLKKIIAKMAVK</sequence>